<dbReference type="PANTHER" id="PTHR46637">
    <property type="entry name" value="TIS1421-TRANSPOSASE PROTEIN A"/>
    <property type="match status" value="1"/>
</dbReference>
<name>M2WUT9_9PSEU</name>
<organism evidence="3 4">
    <name type="scientific">Amycolatopsis decaplanina DSM 44594</name>
    <dbReference type="NCBI Taxonomy" id="1284240"/>
    <lineage>
        <taxon>Bacteria</taxon>
        <taxon>Bacillati</taxon>
        <taxon>Actinomycetota</taxon>
        <taxon>Actinomycetes</taxon>
        <taxon>Pseudonocardiales</taxon>
        <taxon>Pseudonocardiaceae</taxon>
        <taxon>Amycolatopsis</taxon>
    </lineage>
</organism>
<comment type="caution">
    <text evidence="3">The sequence shown here is derived from an EMBL/GenBank/DDBJ whole genome shotgun (WGS) entry which is preliminary data.</text>
</comment>
<sequence>MRGDFAEVGRWHERTGAPWRDLPDRHGPWKTAHERLRKWTADGTWDRGPGARDRQRRLSLGPLEDSVEFVISVYSTSVRAHQHTAGARKGGCARTGSKTSPSTGNPSGSSASSHSRTCRHSTTAL</sequence>
<keyword evidence="4" id="KW-1185">Reference proteome</keyword>
<evidence type="ECO:0000259" key="2">
    <source>
        <dbReference type="Pfam" id="PF13340"/>
    </source>
</evidence>
<dbReference type="EMBL" id="AOHO01000075">
    <property type="protein sequence ID" value="EME52531.1"/>
    <property type="molecule type" value="Genomic_DNA"/>
</dbReference>
<dbReference type="AlphaFoldDB" id="M2WUT9"/>
<protein>
    <submittedName>
        <fullName evidence="3">Putative transposase</fullName>
    </submittedName>
</protein>
<dbReference type="InterPro" id="IPR025161">
    <property type="entry name" value="IS402-like_dom"/>
</dbReference>
<evidence type="ECO:0000313" key="4">
    <source>
        <dbReference type="Proteomes" id="UP000054226"/>
    </source>
</evidence>
<feature type="domain" description="Insertion element IS402-like" evidence="2">
    <location>
        <begin position="10"/>
        <end position="47"/>
    </location>
</feature>
<accession>M2WUT9</accession>
<dbReference type="PANTHER" id="PTHR46637:SF1">
    <property type="entry name" value="BLL5188 PROTEIN"/>
    <property type="match status" value="1"/>
</dbReference>
<dbReference type="InterPro" id="IPR052909">
    <property type="entry name" value="Transposase_6_like"/>
</dbReference>
<feature type="region of interest" description="Disordered" evidence="1">
    <location>
        <begin position="1"/>
        <end position="26"/>
    </location>
</feature>
<feature type="compositionally biased region" description="Low complexity" evidence="1">
    <location>
        <begin position="95"/>
        <end position="125"/>
    </location>
</feature>
<dbReference type="Proteomes" id="UP000054226">
    <property type="component" value="Unassembled WGS sequence"/>
</dbReference>
<dbReference type="Pfam" id="PF13340">
    <property type="entry name" value="DUF4096"/>
    <property type="match status" value="1"/>
</dbReference>
<evidence type="ECO:0000256" key="1">
    <source>
        <dbReference type="SAM" id="MobiDB-lite"/>
    </source>
</evidence>
<evidence type="ECO:0000313" key="3">
    <source>
        <dbReference type="EMBL" id="EME52531.1"/>
    </source>
</evidence>
<proteinExistence type="predicted"/>
<reference evidence="3 4" key="1">
    <citation type="journal article" date="2013" name="Genome Announc.">
        <title>Draft Genome Sequence of Amycolatopsis decaplanina Strain DSM 44594T.</title>
        <authorList>
            <person name="Kaur N."/>
            <person name="Kumar S."/>
            <person name="Bala M."/>
            <person name="Raghava G.P."/>
            <person name="Mayilraj S."/>
        </authorList>
    </citation>
    <scope>NUCLEOTIDE SEQUENCE [LARGE SCALE GENOMIC DNA]</scope>
    <source>
        <strain evidence="3 4">DSM 44594</strain>
    </source>
</reference>
<gene>
    <name evidence="3" type="ORF">H074_33529</name>
</gene>
<feature type="region of interest" description="Disordered" evidence="1">
    <location>
        <begin position="79"/>
        <end position="125"/>
    </location>
</feature>